<organism evidence="10 11">
    <name type="scientific">Meloidogyne enterolobii</name>
    <name type="common">Root-knot nematode worm</name>
    <name type="synonym">Meloidogyne mayaguensis</name>
    <dbReference type="NCBI Taxonomy" id="390850"/>
    <lineage>
        <taxon>Eukaryota</taxon>
        <taxon>Metazoa</taxon>
        <taxon>Ecdysozoa</taxon>
        <taxon>Nematoda</taxon>
        <taxon>Chromadorea</taxon>
        <taxon>Rhabditida</taxon>
        <taxon>Tylenchina</taxon>
        <taxon>Tylenchomorpha</taxon>
        <taxon>Tylenchoidea</taxon>
        <taxon>Meloidogynidae</taxon>
        <taxon>Meloidogyninae</taxon>
        <taxon>Meloidogyne</taxon>
    </lineage>
</organism>
<evidence type="ECO:0000256" key="2">
    <source>
        <dbReference type="ARBA" id="ARBA00017953"/>
    </source>
</evidence>
<dbReference type="FunFam" id="1.10.10.10:FF:000416">
    <property type="entry name" value="Vacuolar protein-sorting-associated protein 36"/>
    <property type="match status" value="1"/>
</dbReference>
<dbReference type="GO" id="GO:0043328">
    <property type="term" value="P:protein transport to vacuole involved in ubiquitin-dependent protein catabolic process via the multivesicular body sorting pathway"/>
    <property type="evidence" value="ECO:0007669"/>
    <property type="project" value="UniProtKB-UniRule"/>
</dbReference>
<dbReference type="OrthoDB" id="271448at2759"/>
<dbReference type="Pfam" id="PF11605">
    <property type="entry name" value="Vps36_ESCRT-II"/>
    <property type="match status" value="1"/>
</dbReference>
<evidence type="ECO:0000256" key="1">
    <source>
        <dbReference type="ARBA" id="ARBA00009697"/>
    </source>
</evidence>
<evidence type="ECO:0000313" key="10">
    <source>
        <dbReference type="EMBL" id="CAD2186203.1"/>
    </source>
</evidence>
<evidence type="ECO:0000256" key="3">
    <source>
        <dbReference type="ARBA" id="ARBA00022448"/>
    </source>
</evidence>
<comment type="similarity">
    <text evidence="1 7">Belongs to the VPS36 family.</text>
</comment>
<gene>
    <name evidence="10" type="ORF">MENT_LOCUS38675</name>
</gene>
<dbReference type="PANTHER" id="PTHR13128">
    <property type="entry name" value="VACUOLAR PROTEIN-SORTING-ASSOCIATED PROTEIN 36"/>
    <property type="match status" value="1"/>
</dbReference>
<evidence type="ECO:0000256" key="4">
    <source>
        <dbReference type="ARBA" id="ARBA00022490"/>
    </source>
</evidence>
<dbReference type="GO" id="GO:0043130">
    <property type="term" value="F:ubiquitin binding"/>
    <property type="evidence" value="ECO:0007669"/>
    <property type="project" value="UniProtKB-UniRule"/>
</dbReference>
<dbReference type="GO" id="GO:0000814">
    <property type="term" value="C:ESCRT II complex"/>
    <property type="evidence" value="ECO:0007669"/>
    <property type="project" value="UniProtKB-UniRule"/>
</dbReference>
<feature type="domain" description="GLUE N-terminal" evidence="9">
    <location>
        <begin position="1"/>
        <end position="139"/>
    </location>
</feature>
<comment type="subcellular location">
    <subcellularLocation>
        <location evidence="7">Cytoplasm</location>
    </subcellularLocation>
    <subcellularLocation>
        <location evidence="7">Endosome</location>
    </subcellularLocation>
</comment>
<evidence type="ECO:0000256" key="6">
    <source>
        <dbReference type="ARBA" id="ARBA00030114"/>
    </source>
</evidence>
<proteinExistence type="inferred from homology"/>
<dbReference type="InterPro" id="IPR036390">
    <property type="entry name" value="WH_DNA-bd_sf"/>
</dbReference>
<dbReference type="Gene3D" id="1.10.10.10">
    <property type="entry name" value="Winged helix-like DNA-binding domain superfamily/Winged helix DNA-binding domain"/>
    <property type="match status" value="2"/>
</dbReference>
<dbReference type="PROSITE" id="PS51495">
    <property type="entry name" value="GLUE"/>
    <property type="match status" value="1"/>
</dbReference>
<dbReference type="InterPro" id="IPR011993">
    <property type="entry name" value="PH-like_dom_sf"/>
</dbReference>
<dbReference type="Gene3D" id="2.30.29.30">
    <property type="entry name" value="Pleckstrin-homology domain (PH domain)/Phosphotyrosine-binding domain (PTB)"/>
    <property type="match status" value="1"/>
</dbReference>
<protein>
    <recommendedName>
        <fullName evidence="2 7">Vacuolar protein-sorting-associated protein 36</fullName>
    </recommendedName>
    <alternativeName>
        <fullName evidence="6 7">ESCRT-II complex subunit VPS36</fullName>
    </alternativeName>
</protein>
<keyword evidence="5 7" id="KW-0653">Protein transport</keyword>
<dbReference type="Pfam" id="PF04157">
    <property type="entry name" value="EAP30"/>
    <property type="match status" value="1"/>
</dbReference>
<dbReference type="GO" id="GO:0031902">
    <property type="term" value="C:late endosome membrane"/>
    <property type="evidence" value="ECO:0007669"/>
    <property type="project" value="UniProtKB-UniRule"/>
</dbReference>
<keyword evidence="4 7" id="KW-0963">Cytoplasm</keyword>
<comment type="function">
    <text evidence="7">Component of the ESCRT-II complex (endosomal sorting complex required for transport II), which is required for multivesicular body (MVB) formation and sorting of endosomal cargo proteins into MVBs.</text>
</comment>
<dbReference type="SUPFAM" id="SSF46785">
    <property type="entry name" value="Winged helix' DNA-binding domain"/>
    <property type="match status" value="2"/>
</dbReference>
<feature type="compositionally biased region" description="Polar residues" evidence="8">
    <location>
        <begin position="145"/>
        <end position="162"/>
    </location>
</feature>
<dbReference type="SUPFAM" id="SSF50729">
    <property type="entry name" value="PH domain-like"/>
    <property type="match status" value="1"/>
</dbReference>
<dbReference type="InterPro" id="IPR037855">
    <property type="entry name" value="Vps36"/>
</dbReference>
<evidence type="ECO:0000256" key="8">
    <source>
        <dbReference type="SAM" id="MobiDB-lite"/>
    </source>
</evidence>
<name>A0A6V7WGT2_MELEN</name>
<evidence type="ECO:0000256" key="7">
    <source>
        <dbReference type="RuleBase" id="RU367095"/>
    </source>
</evidence>
<comment type="subunit">
    <text evidence="7">Component of the endosomal sorting complex required for transport II (ESCRT-II).</text>
</comment>
<keyword evidence="7" id="KW-0967">Endosome</keyword>
<dbReference type="AlphaFoldDB" id="A0A6V7WGT2"/>
<dbReference type="PANTHER" id="PTHR13128:SF12">
    <property type="entry name" value="VACUOLAR PROTEIN-SORTING-ASSOCIATED PROTEIN 36"/>
    <property type="match status" value="1"/>
</dbReference>
<dbReference type="Proteomes" id="UP000580250">
    <property type="component" value="Unassembled WGS sequence"/>
</dbReference>
<dbReference type="FunFam" id="2.30.29.30:FF:000600">
    <property type="entry name" value="CRE-TAG-318 protein"/>
    <property type="match status" value="1"/>
</dbReference>
<dbReference type="InterPro" id="IPR036388">
    <property type="entry name" value="WH-like_DNA-bd_sf"/>
</dbReference>
<dbReference type="EMBL" id="CAJEWN010000577">
    <property type="protein sequence ID" value="CAD2186203.1"/>
    <property type="molecule type" value="Genomic_DNA"/>
</dbReference>
<dbReference type="InterPro" id="IPR021648">
    <property type="entry name" value="GLUE_dom"/>
</dbReference>
<dbReference type="InterPro" id="IPR040608">
    <property type="entry name" value="Snf8/Vps36"/>
</dbReference>
<accession>A0A6V7WGT2</accession>
<dbReference type="GO" id="GO:0032266">
    <property type="term" value="F:phosphatidylinositol-3-phosphate binding"/>
    <property type="evidence" value="ECO:0007669"/>
    <property type="project" value="UniProtKB-UniRule"/>
</dbReference>
<feature type="region of interest" description="Disordered" evidence="8">
    <location>
        <begin position="138"/>
        <end position="162"/>
    </location>
</feature>
<comment type="caution">
    <text evidence="10">The sequence shown here is derived from an EMBL/GenBank/DDBJ whole genome shotgun (WGS) entry which is preliminary data.</text>
</comment>
<dbReference type="Gene3D" id="6.10.140.260">
    <property type="match status" value="1"/>
</dbReference>
<evidence type="ECO:0000259" key="9">
    <source>
        <dbReference type="PROSITE" id="PS51495"/>
    </source>
</evidence>
<evidence type="ECO:0000313" key="11">
    <source>
        <dbReference type="Proteomes" id="UP000580250"/>
    </source>
</evidence>
<sequence>MDRLSWYQSGEAMEEILCQAGSVGIYDGDVKQSSFEQGTVSLTYQRVIWADSNDPDCRLMLHHSLVQRIEKQHKSMFGRGAKIVVSVRPVPTDHPQGPISAGNTNSLRFIFRNGGEEDFFKRYTDALGKQMWQRASSSSSSASSLRTSGTQHLSVSSSGTTHSNLITSHQANTMGIRNVGILGIEKRLAEQHQRTHEHISEAFEDMSKLMDQAREMVNLSRNIAERIRQKKGEITDDETVRLKSYLLSLGVADPVTKSVFGAGAVFFERLAQELTNVLYEPLQECGGTMTLADAYCRWNRARGLELVSPEDLLNACNKLEKINSPICLYTFDNGVQVLQLCSLNMEKMADEILEMVNAMTDNGNSPNGFSAAQLAKHSGISLILASERLRMAEDQGKLCRDDTIQGLFFYPNNFNLLESEEKEEIDKLEFSKGIDN</sequence>
<reference evidence="10 11" key="1">
    <citation type="submission" date="2020-08" db="EMBL/GenBank/DDBJ databases">
        <authorList>
            <person name="Koutsovoulos G."/>
            <person name="Danchin GJ E."/>
        </authorList>
    </citation>
    <scope>NUCLEOTIDE SEQUENCE [LARGE SCALE GENOMIC DNA]</scope>
</reference>
<keyword evidence="3 7" id="KW-0813">Transport</keyword>
<evidence type="ECO:0000256" key="5">
    <source>
        <dbReference type="ARBA" id="ARBA00022927"/>
    </source>
</evidence>